<dbReference type="OrthoDB" id="252678at2"/>
<keyword evidence="1" id="KW-0805">Transcription regulation</keyword>
<dbReference type="Gene3D" id="3.40.50.2300">
    <property type="match status" value="2"/>
</dbReference>
<evidence type="ECO:0000256" key="2">
    <source>
        <dbReference type="ARBA" id="ARBA00023125"/>
    </source>
</evidence>
<proteinExistence type="predicted"/>
<dbReference type="STRING" id="446465.Bfae_01800"/>
<dbReference type="InterPro" id="IPR000843">
    <property type="entry name" value="HTH_LacI"/>
</dbReference>
<organism evidence="5 6">
    <name type="scientific">Brachybacterium faecium (strain ATCC 43885 / DSM 4810 / JCM 11609 / LMG 19847 / NBRC 14762 / NCIMB 9860 / 6-10)</name>
    <dbReference type="NCBI Taxonomy" id="446465"/>
    <lineage>
        <taxon>Bacteria</taxon>
        <taxon>Bacillati</taxon>
        <taxon>Actinomycetota</taxon>
        <taxon>Actinomycetes</taxon>
        <taxon>Micrococcales</taxon>
        <taxon>Dermabacteraceae</taxon>
        <taxon>Brachybacterium</taxon>
    </lineage>
</organism>
<dbReference type="Pfam" id="PF00356">
    <property type="entry name" value="LacI"/>
    <property type="match status" value="1"/>
</dbReference>
<accession>C7MFU1</accession>
<keyword evidence="6" id="KW-1185">Reference proteome</keyword>
<dbReference type="CDD" id="cd06267">
    <property type="entry name" value="PBP1_LacI_sugar_binding-like"/>
    <property type="match status" value="1"/>
</dbReference>
<dbReference type="Proteomes" id="UP000001919">
    <property type="component" value="Chromosome"/>
</dbReference>
<evidence type="ECO:0000256" key="3">
    <source>
        <dbReference type="ARBA" id="ARBA00023163"/>
    </source>
</evidence>
<dbReference type="PROSITE" id="PS50932">
    <property type="entry name" value="HTH_LACI_2"/>
    <property type="match status" value="1"/>
</dbReference>
<dbReference type="EMBL" id="CP001643">
    <property type="protein sequence ID" value="ACU84059.1"/>
    <property type="molecule type" value="Genomic_DNA"/>
</dbReference>
<dbReference type="Gene3D" id="1.10.260.40">
    <property type="entry name" value="lambda repressor-like DNA-binding domains"/>
    <property type="match status" value="1"/>
</dbReference>
<gene>
    <name evidence="5" type="ordered locus">Bfae_01800</name>
</gene>
<dbReference type="GO" id="GO:0003700">
    <property type="term" value="F:DNA-binding transcription factor activity"/>
    <property type="evidence" value="ECO:0007669"/>
    <property type="project" value="TreeGrafter"/>
</dbReference>
<dbReference type="Pfam" id="PF13377">
    <property type="entry name" value="Peripla_BP_3"/>
    <property type="match status" value="1"/>
</dbReference>
<dbReference type="PATRIC" id="fig|446465.5.peg.179"/>
<evidence type="ECO:0000313" key="5">
    <source>
        <dbReference type="EMBL" id="ACU84059.1"/>
    </source>
</evidence>
<dbReference type="InterPro" id="IPR010982">
    <property type="entry name" value="Lambda_DNA-bd_dom_sf"/>
</dbReference>
<dbReference type="SUPFAM" id="SSF53822">
    <property type="entry name" value="Periplasmic binding protein-like I"/>
    <property type="match status" value="1"/>
</dbReference>
<dbReference type="SMART" id="SM00354">
    <property type="entry name" value="HTH_LACI"/>
    <property type="match status" value="1"/>
</dbReference>
<dbReference type="GO" id="GO:0000976">
    <property type="term" value="F:transcription cis-regulatory region binding"/>
    <property type="evidence" value="ECO:0007669"/>
    <property type="project" value="TreeGrafter"/>
</dbReference>
<dbReference type="PROSITE" id="PS00356">
    <property type="entry name" value="HTH_LACI_1"/>
    <property type="match status" value="1"/>
</dbReference>
<dbReference type="InterPro" id="IPR028082">
    <property type="entry name" value="Peripla_BP_I"/>
</dbReference>
<feature type="domain" description="HTH lacI-type" evidence="4">
    <location>
        <begin position="2"/>
        <end position="56"/>
    </location>
</feature>
<dbReference type="CDD" id="cd01392">
    <property type="entry name" value="HTH_LacI"/>
    <property type="match status" value="1"/>
</dbReference>
<dbReference type="InterPro" id="IPR046335">
    <property type="entry name" value="LacI/GalR-like_sensor"/>
</dbReference>
<reference evidence="5 6" key="1">
    <citation type="journal article" date="2009" name="Stand. Genomic Sci.">
        <title>Complete genome sequence of Brachybacterium faecium type strain (Schefferle 6-10).</title>
        <authorList>
            <person name="Lapidus A."/>
            <person name="Pukall R."/>
            <person name="Labuttii K."/>
            <person name="Copeland A."/>
            <person name="Del Rio T.G."/>
            <person name="Nolan M."/>
            <person name="Chen F."/>
            <person name="Lucas S."/>
            <person name="Tice H."/>
            <person name="Cheng J.F."/>
            <person name="Bruce D."/>
            <person name="Goodwin L."/>
            <person name="Pitluck S."/>
            <person name="Rohde M."/>
            <person name="Goker M."/>
            <person name="Pati A."/>
            <person name="Ivanova N."/>
            <person name="Mavrommatis K."/>
            <person name="Chen A."/>
            <person name="Palaniappan K."/>
            <person name="D'haeseleer P."/>
            <person name="Chain P."/>
            <person name="Bristow J."/>
            <person name="Eisen J.A."/>
            <person name="Markowitz V."/>
            <person name="Hugenholtz P."/>
            <person name="Kyrpides N.C."/>
            <person name="Klenk H.P."/>
        </authorList>
    </citation>
    <scope>NUCLEOTIDE SEQUENCE [LARGE SCALE GENOMIC DNA]</scope>
    <source>
        <strain evidence="6">ATCC 43885 / DSM 4810 / JCM 11609 / LMG 19847 / NBRC 14762 / NCIMB 9860 / 6-10</strain>
    </source>
</reference>
<sequence>MATIGDVARVAGVSRSTASYALSGKRSISSAVRKKVQDAVDELGYTPNAGARALATAETKIIALLARFLSDEFAPAMLQYIQGVSNRARELGYDTLLVSEADGPAALRRLSTTRMVDGFVLLNVGESDERLDVLRQAAQPGALIGLPADPEGLDVFDLDFPASGRLMVEQLHGVGHREAILVSQSEHVVRRGGAYVWRLANAAQERAEELGMQLHHYYGASLQPEIGTDLHRFLDRHPQATGLLLNNEAAAAALPTVLREREVSAPADLSVLGRFSDEFARTFSLPFSAVDSAAMTLGRQAVEALVTRMQGSTKAEPHVVSLLPPTLDDRGSVTAPRAPSR</sequence>
<protein>
    <submittedName>
        <fullName evidence="5">Transcriptional regulator</fullName>
    </submittedName>
</protein>
<dbReference type="PANTHER" id="PTHR30146">
    <property type="entry name" value="LACI-RELATED TRANSCRIPTIONAL REPRESSOR"/>
    <property type="match status" value="1"/>
</dbReference>
<keyword evidence="3" id="KW-0804">Transcription</keyword>
<dbReference type="SUPFAM" id="SSF47413">
    <property type="entry name" value="lambda repressor-like DNA-binding domains"/>
    <property type="match status" value="1"/>
</dbReference>
<dbReference type="KEGG" id="bfa:Bfae_01800"/>
<dbReference type="PANTHER" id="PTHR30146:SF153">
    <property type="entry name" value="LACTOSE OPERON REPRESSOR"/>
    <property type="match status" value="1"/>
</dbReference>
<dbReference type="AlphaFoldDB" id="C7MFU1"/>
<keyword evidence="2" id="KW-0238">DNA-binding</keyword>
<evidence type="ECO:0000259" key="4">
    <source>
        <dbReference type="PROSITE" id="PS50932"/>
    </source>
</evidence>
<evidence type="ECO:0000313" key="6">
    <source>
        <dbReference type="Proteomes" id="UP000001919"/>
    </source>
</evidence>
<dbReference type="HOGENOM" id="CLU_037628_6_1_11"/>
<dbReference type="eggNOG" id="COG1609">
    <property type="taxonomic scope" value="Bacteria"/>
</dbReference>
<name>C7MFU1_BRAFD</name>
<evidence type="ECO:0000256" key="1">
    <source>
        <dbReference type="ARBA" id="ARBA00023015"/>
    </source>
</evidence>